<sequence>MYDTIEAFPLCNYLFIEREGQPEEDNSVTNRLKRLEDQYKESGTRRSVEAIMVVTVHGFPHVLVLQVANAFYKLPGGYLDPSESDAEGLITRLNEQLGVPVTTLEGKSEDDLPRTVWLAPEGGRDWEVRDCLSIWYRPHFDTFLYPYAPAHVSYPKECKKIYLVNLPPNKTFAVPANMKLHAIPIFEFYDNAARYGPQFAGIPYILSKFVMSEPEACKEDEHKVYKAVVPSAFEMKKSSLTMARERPVVLVEVQADVPLRPEFVYVYLFQGLIS</sequence>
<evidence type="ECO:0000313" key="8">
    <source>
        <dbReference type="EMBL" id="KAL0247361.1"/>
    </source>
</evidence>
<gene>
    <name evidence="8" type="ORF">I308_104397</name>
</gene>
<dbReference type="RefSeq" id="XP_066613322.1">
    <property type="nucleotide sequence ID" value="XM_066758874.1"/>
</dbReference>
<keyword evidence="5" id="KW-0694">RNA-binding</keyword>
<dbReference type="CDD" id="cd18871">
    <property type="entry name" value="NUDIX_Cfim25_Nudt21"/>
    <property type="match status" value="1"/>
</dbReference>
<name>A0ABR3BQA1_9TREE</name>
<dbReference type="GeneID" id="91991253"/>
<feature type="domain" description="Nudix hydrolase" evidence="7">
    <location>
        <begin position="44"/>
        <end position="187"/>
    </location>
</feature>
<evidence type="ECO:0000256" key="4">
    <source>
        <dbReference type="ARBA" id="ARBA00022664"/>
    </source>
</evidence>
<comment type="subcellular location">
    <subcellularLocation>
        <location evidence="1">Nucleus</location>
    </subcellularLocation>
</comment>
<evidence type="ECO:0000256" key="3">
    <source>
        <dbReference type="ARBA" id="ARBA00016266"/>
    </source>
</evidence>
<dbReference type="InterPro" id="IPR016706">
    <property type="entry name" value="Cleav_polyA_spec_factor_su5"/>
</dbReference>
<dbReference type="PROSITE" id="PS51462">
    <property type="entry name" value="NUDIX"/>
    <property type="match status" value="1"/>
</dbReference>
<keyword evidence="9" id="KW-1185">Reference proteome</keyword>
<reference evidence="8" key="1">
    <citation type="submission" date="2015-01" db="EMBL/GenBank/DDBJ databases">
        <authorList>
            <consortium name="The Broad Institute Genomics Platform"/>
            <person name="Cuomo C."/>
            <person name="Litvintseva A."/>
            <person name="Chen Y."/>
            <person name="Heitman J."/>
            <person name="Sun S."/>
            <person name="Springer D."/>
            <person name="Dromer F."/>
            <person name="Young S."/>
            <person name="Zeng Q."/>
            <person name="Gargeya S."/>
            <person name="Abouelleil A."/>
            <person name="Alvarado L."/>
            <person name="Chapman S.B."/>
            <person name="Gainer-Dewar J."/>
            <person name="Goldberg J."/>
            <person name="Griggs A."/>
            <person name="Gujja S."/>
            <person name="Hansen M."/>
            <person name="Howarth C."/>
            <person name="Imamovic A."/>
            <person name="Larimer J."/>
            <person name="Murphy C."/>
            <person name="Naylor J."/>
            <person name="Pearson M."/>
            <person name="Priest M."/>
            <person name="Roberts A."/>
            <person name="Saif S."/>
            <person name="Shea T."/>
            <person name="Sykes S."/>
            <person name="Wortman J."/>
            <person name="Nusbaum C."/>
            <person name="Birren B."/>
        </authorList>
    </citation>
    <scope>NUCLEOTIDE SEQUENCE</scope>
    <source>
        <strain evidence="8">IND107</strain>
    </source>
</reference>
<dbReference type="PANTHER" id="PTHR13047">
    <property type="entry name" value="PRE-MRNA CLEAVAGE FACTOR IM, 25KD SUBUNIT"/>
    <property type="match status" value="1"/>
</dbReference>
<dbReference type="InterPro" id="IPR000086">
    <property type="entry name" value="NUDIX_hydrolase_dom"/>
</dbReference>
<keyword evidence="6" id="KW-0539">Nucleus</keyword>
<comment type="caution">
    <text evidence="8">The sequence shown here is derived from an EMBL/GenBank/DDBJ whole genome shotgun (WGS) entry which is preliminary data.</text>
</comment>
<evidence type="ECO:0000256" key="5">
    <source>
        <dbReference type="ARBA" id="ARBA00022884"/>
    </source>
</evidence>
<evidence type="ECO:0000256" key="6">
    <source>
        <dbReference type="ARBA" id="ARBA00023242"/>
    </source>
</evidence>
<proteinExistence type="inferred from homology"/>
<dbReference type="SUPFAM" id="SSF55811">
    <property type="entry name" value="Nudix"/>
    <property type="match status" value="1"/>
</dbReference>
<keyword evidence="4" id="KW-0507">mRNA processing</keyword>
<evidence type="ECO:0000256" key="1">
    <source>
        <dbReference type="ARBA" id="ARBA00004123"/>
    </source>
</evidence>
<dbReference type="Proteomes" id="UP000054399">
    <property type="component" value="Unassembled WGS sequence"/>
</dbReference>
<evidence type="ECO:0000259" key="7">
    <source>
        <dbReference type="PROSITE" id="PS51462"/>
    </source>
</evidence>
<dbReference type="Pfam" id="PF13869">
    <property type="entry name" value="NUDIX_2"/>
    <property type="match status" value="1"/>
</dbReference>
<dbReference type="EMBL" id="ATAM02000007">
    <property type="protein sequence ID" value="KAL0247361.1"/>
    <property type="molecule type" value="Genomic_DNA"/>
</dbReference>
<dbReference type="InterPro" id="IPR015797">
    <property type="entry name" value="NUDIX_hydrolase-like_dom_sf"/>
</dbReference>
<evidence type="ECO:0000313" key="9">
    <source>
        <dbReference type="Proteomes" id="UP000054399"/>
    </source>
</evidence>
<dbReference type="Gene3D" id="3.90.79.10">
    <property type="entry name" value="Nucleoside Triphosphate Pyrophosphohydrolase"/>
    <property type="match status" value="1"/>
</dbReference>
<organism evidence="8 9">
    <name type="scientific">Cryptococcus tetragattii IND107</name>
    <dbReference type="NCBI Taxonomy" id="1296105"/>
    <lineage>
        <taxon>Eukaryota</taxon>
        <taxon>Fungi</taxon>
        <taxon>Dikarya</taxon>
        <taxon>Basidiomycota</taxon>
        <taxon>Agaricomycotina</taxon>
        <taxon>Tremellomycetes</taxon>
        <taxon>Tremellales</taxon>
        <taxon>Cryptococcaceae</taxon>
        <taxon>Cryptococcus</taxon>
        <taxon>Cryptococcus gattii species complex</taxon>
    </lineage>
</organism>
<protein>
    <recommendedName>
        <fullName evidence="3">Cleavage and polyadenylation specificity factor subunit 5</fullName>
    </recommendedName>
</protein>
<comment type="similarity">
    <text evidence="2">Belongs to the Nudix hydrolase family. CPSF5 subfamily.</text>
</comment>
<accession>A0ABR3BQA1</accession>
<evidence type="ECO:0000256" key="2">
    <source>
        <dbReference type="ARBA" id="ARBA00009710"/>
    </source>
</evidence>
<reference evidence="8" key="2">
    <citation type="submission" date="2024-01" db="EMBL/GenBank/DDBJ databases">
        <title>Comparative genomics of Cryptococcus and Kwoniella reveals pathogenesis evolution and contrasting modes of karyotype evolution via chromosome fusion or intercentromeric recombination.</title>
        <authorList>
            <person name="Coelho M.A."/>
            <person name="David-Palma M."/>
            <person name="Shea T."/>
            <person name="Bowers K."/>
            <person name="Mcginley-Smith S."/>
            <person name="Mohammad A.W."/>
            <person name="Gnirke A."/>
            <person name="Yurkov A.M."/>
            <person name="Nowrousian M."/>
            <person name="Sun S."/>
            <person name="Cuomo C.A."/>
            <person name="Heitman J."/>
        </authorList>
    </citation>
    <scope>NUCLEOTIDE SEQUENCE</scope>
    <source>
        <strain evidence="8">IND107</strain>
    </source>
</reference>